<gene>
    <name evidence="2" type="ORF">GCM10009533_51170</name>
</gene>
<name>A0ABP3NJA6_SACER</name>
<comment type="caution">
    <text evidence="2">The sequence shown here is derived from an EMBL/GenBank/DDBJ whole genome shotgun (WGS) entry which is preliminary data.</text>
</comment>
<feature type="signal peptide" evidence="1">
    <location>
        <begin position="1"/>
        <end position="24"/>
    </location>
</feature>
<dbReference type="EMBL" id="BAAAGS010000041">
    <property type="protein sequence ID" value="GAA0546086.1"/>
    <property type="molecule type" value="Genomic_DNA"/>
</dbReference>
<protein>
    <submittedName>
        <fullName evidence="2">Uncharacterized protein</fullName>
    </submittedName>
</protein>
<reference evidence="3" key="1">
    <citation type="journal article" date="2019" name="Int. J. Syst. Evol. Microbiol.">
        <title>The Global Catalogue of Microorganisms (GCM) 10K type strain sequencing project: providing services to taxonomists for standard genome sequencing and annotation.</title>
        <authorList>
            <consortium name="The Broad Institute Genomics Platform"/>
            <consortium name="The Broad Institute Genome Sequencing Center for Infectious Disease"/>
            <person name="Wu L."/>
            <person name="Ma J."/>
        </authorList>
    </citation>
    <scope>NUCLEOTIDE SEQUENCE [LARGE SCALE GENOMIC DNA]</scope>
    <source>
        <strain evidence="3">JCM 10303</strain>
    </source>
</reference>
<evidence type="ECO:0000313" key="2">
    <source>
        <dbReference type="EMBL" id="GAA0546086.1"/>
    </source>
</evidence>
<feature type="chain" id="PRO_5045986436" evidence="1">
    <location>
        <begin position="25"/>
        <end position="61"/>
    </location>
</feature>
<accession>A0ABP3NJA6</accession>
<evidence type="ECO:0000313" key="3">
    <source>
        <dbReference type="Proteomes" id="UP001500729"/>
    </source>
</evidence>
<keyword evidence="3" id="KW-1185">Reference proteome</keyword>
<sequence>MRRAVTVLVLAAAAALSSAAVAQAALIDEQTCKDFGGTVAPDTFVDNVCVLANGMVIGRIV</sequence>
<dbReference type="Proteomes" id="UP001500729">
    <property type="component" value="Unassembled WGS sequence"/>
</dbReference>
<organism evidence="2 3">
    <name type="scientific">Saccharopolyspora erythraea</name>
    <name type="common">Streptomyces erythraeus</name>
    <dbReference type="NCBI Taxonomy" id="1836"/>
    <lineage>
        <taxon>Bacteria</taxon>
        <taxon>Bacillati</taxon>
        <taxon>Actinomycetota</taxon>
        <taxon>Actinomycetes</taxon>
        <taxon>Pseudonocardiales</taxon>
        <taxon>Pseudonocardiaceae</taxon>
        <taxon>Saccharopolyspora</taxon>
    </lineage>
</organism>
<evidence type="ECO:0000256" key="1">
    <source>
        <dbReference type="SAM" id="SignalP"/>
    </source>
</evidence>
<proteinExistence type="predicted"/>
<keyword evidence="1" id="KW-0732">Signal</keyword>